<dbReference type="EMBL" id="BK035253">
    <property type="protein sequence ID" value="DAG89112.1"/>
    <property type="molecule type" value="Genomic_DNA"/>
</dbReference>
<evidence type="ECO:0000313" key="1">
    <source>
        <dbReference type="EMBL" id="DAG89112.1"/>
    </source>
</evidence>
<sequence>MLLPPPTDTTLSIEGVAADAKAVGKALTLKKITTALTVDQYNIDFFPYPKDFKMALQYICPDALLVPQVDYGSGMNFRCFGNTNSNSLAAMIGKTINITLYYL</sequence>
<name>A0A8S5VK23_9CAUD</name>
<accession>A0A8S5VK23</accession>
<organism evidence="1">
    <name type="scientific">Ackermannviridae sp</name>
    <dbReference type="NCBI Taxonomy" id="2831612"/>
    <lineage>
        <taxon>Viruses</taxon>
        <taxon>Duplodnaviria</taxon>
        <taxon>Heunggongvirae</taxon>
        <taxon>Uroviricota</taxon>
        <taxon>Caudoviricetes</taxon>
        <taxon>Pantevenvirales</taxon>
        <taxon>Ackermannviridae</taxon>
    </lineage>
</organism>
<proteinExistence type="predicted"/>
<reference evidence="1" key="1">
    <citation type="journal article" date="2021" name="Proc. Natl. Acad. Sci. U.S.A.">
        <title>A Catalog of Tens of Thousands of Viruses from Human Metagenomes Reveals Hidden Associations with Chronic Diseases.</title>
        <authorList>
            <person name="Tisza M.J."/>
            <person name="Buck C.B."/>
        </authorList>
    </citation>
    <scope>NUCLEOTIDE SEQUENCE</scope>
    <source>
        <strain evidence="1">CtfgE36</strain>
    </source>
</reference>
<protein>
    <submittedName>
        <fullName evidence="1">Uncharacterized protein</fullName>
    </submittedName>
</protein>